<feature type="signal peptide" evidence="1">
    <location>
        <begin position="1"/>
        <end position="28"/>
    </location>
</feature>
<evidence type="ECO:0000313" key="6">
    <source>
        <dbReference type="Proteomes" id="UP000317648"/>
    </source>
</evidence>
<dbReference type="Pfam" id="PF07583">
    <property type="entry name" value="PSCyt2"/>
    <property type="match status" value="1"/>
</dbReference>
<evidence type="ECO:0000259" key="4">
    <source>
        <dbReference type="Pfam" id="PF07635"/>
    </source>
</evidence>
<proteinExistence type="predicted"/>
<feature type="chain" id="PRO_5022103687" evidence="1">
    <location>
        <begin position="29"/>
        <end position="1032"/>
    </location>
</feature>
<sequence length="1032" mass="116011" precursor="true">MNFRSPKFRFPLALIACVLAATALPARAEDQAEKRVDFGREVLPILAQNCYHCHGPDANERQADLRLDTQAGSRQELGGYAALVPGKPDESELVRRIESDDAGEQMPPPDSKLHLTETQRQVLRRWISQGGDYAQHWAFAPPQKADAQGIDELVDARLERESLKRSPRASSEVLCRRLYLDLTGLPPSPREIDAFVGVAQFDQDAAVAELIDRLLDSSAYSEKWARHWLDAARYADSNGFEKDMPREQWAWRDWVLKAIASDMPYDQFVIEQMAGDLIPDHTQDQLVATGFLRNGMVNEEGAIIYEQFRTEGIFDRMDCVGKAVLGLTLQCAQCHTHKFDPLTHDEYFGIFAFLNDTAEAQSWVYTPAQLKQRDSLRNQIAAIEAEIKTAEPDWQEQLNRWIQAQKQSESQWETLDPIEHEWEGGLNHPVKLPDHSVLVLGHPSPSGKGFITAKPKMHRISAIRIEGLRYGDLPFGGPGRSYHGAFAISEVEVFSRQPGSQEWKLLPLGTPSADFAEKDHLLEPFFLNRRGGKTQEERRVGPAAFLVDGDLKTAWRSDRGPVLRETESVALVRLKNPLYLSTGGEIKVRLSQDHGGDGGIDNQQLGRFRIGVTGATQPALPAHDHAATLALETADEAVLFRAWRQSVKAFAEQNQQIAALEAQYPEAATSVLHLARTKPDHHRTTQLLDRGAWDQPKHEVSPHTPAILPPLEAESPTRLDFARWLVDKQNPLAARVQVNRVWQAMFGSGLVETSEDFGVRAPRPEHLAVLDWLAVDFMEHGWSQKHLIRRIATSETYQQTSRVTPELLERDPNNRLLARGARFRVEAEVVRDLALSMAGILHRQVGGPSFFPPVPQSLLDYNFFKPDYWEPAEAPERYRRSLYVFRKRSMPDPVLTTFDAPNSDAACARRTRSNTPLAALVSLNEPVFVEASQAMSLRVLREGGSTDAERIDYAYRLATGRNAKPAEQEALLQLLASQRQRLADGWLSIDKIGFRDPDHRPELPEGVTPQDVAAWAIASRVMLNLDETLTRN</sequence>
<dbReference type="PANTHER" id="PTHR35889">
    <property type="entry name" value="CYCLOINULO-OLIGOSACCHARIDE FRUCTANOTRANSFERASE-RELATED"/>
    <property type="match status" value="1"/>
</dbReference>
<evidence type="ECO:0000259" key="3">
    <source>
        <dbReference type="Pfam" id="PF07587"/>
    </source>
</evidence>
<evidence type="ECO:0000259" key="2">
    <source>
        <dbReference type="Pfam" id="PF07583"/>
    </source>
</evidence>
<feature type="domain" description="DUF1553" evidence="3">
    <location>
        <begin position="717"/>
        <end position="974"/>
    </location>
</feature>
<evidence type="ECO:0000313" key="5">
    <source>
        <dbReference type="EMBL" id="QDU92898.1"/>
    </source>
</evidence>
<feature type="domain" description="DUF1549" evidence="2">
    <location>
        <begin position="150"/>
        <end position="358"/>
    </location>
</feature>
<dbReference type="InterPro" id="IPR011429">
    <property type="entry name" value="Cyt_c_Planctomycete-type"/>
</dbReference>
<reference evidence="5 6" key="1">
    <citation type="submission" date="2019-02" db="EMBL/GenBank/DDBJ databases">
        <title>Deep-cultivation of Planctomycetes and their phenomic and genomic characterization uncovers novel biology.</title>
        <authorList>
            <person name="Wiegand S."/>
            <person name="Jogler M."/>
            <person name="Boedeker C."/>
            <person name="Pinto D."/>
            <person name="Vollmers J."/>
            <person name="Rivas-Marin E."/>
            <person name="Kohn T."/>
            <person name="Peeters S.H."/>
            <person name="Heuer A."/>
            <person name="Rast P."/>
            <person name="Oberbeckmann S."/>
            <person name="Bunk B."/>
            <person name="Jeske O."/>
            <person name="Meyerdierks A."/>
            <person name="Storesund J.E."/>
            <person name="Kallscheuer N."/>
            <person name="Luecker S."/>
            <person name="Lage O.M."/>
            <person name="Pohl T."/>
            <person name="Merkel B.J."/>
            <person name="Hornburger P."/>
            <person name="Mueller R.-W."/>
            <person name="Bruemmer F."/>
            <person name="Labrenz M."/>
            <person name="Spormann A.M."/>
            <person name="Op den Camp H."/>
            <person name="Overmann J."/>
            <person name="Amann R."/>
            <person name="Jetten M.S.M."/>
            <person name="Mascher T."/>
            <person name="Medema M.H."/>
            <person name="Devos D.P."/>
            <person name="Kaster A.-K."/>
            <person name="Ovreas L."/>
            <person name="Rohde M."/>
            <person name="Galperin M.Y."/>
            <person name="Jogler C."/>
        </authorList>
    </citation>
    <scope>NUCLEOTIDE SEQUENCE [LARGE SCALE GENOMIC DNA]</scope>
    <source>
        <strain evidence="5 6">Pla85_3_4</strain>
    </source>
</reference>
<dbReference type="InterPro" id="IPR011444">
    <property type="entry name" value="DUF1549"/>
</dbReference>
<dbReference type="OrthoDB" id="127107at2"/>
<keyword evidence="6" id="KW-1185">Reference proteome</keyword>
<dbReference type="PANTHER" id="PTHR35889:SF3">
    <property type="entry name" value="F-BOX DOMAIN-CONTAINING PROTEIN"/>
    <property type="match status" value="1"/>
</dbReference>
<keyword evidence="1" id="KW-0732">Signal</keyword>
<gene>
    <name evidence="5" type="ORF">Pla8534_06710</name>
</gene>
<accession>A0A518DM28</accession>
<dbReference type="SUPFAM" id="SSF46626">
    <property type="entry name" value="Cytochrome c"/>
    <property type="match status" value="1"/>
</dbReference>
<dbReference type="GO" id="GO:0020037">
    <property type="term" value="F:heme binding"/>
    <property type="evidence" value="ECO:0007669"/>
    <property type="project" value="InterPro"/>
</dbReference>
<dbReference type="Pfam" id="PF07635">
    <property type="entry name" value="PSCyt1"/>
    <property type="match status" value="1"/>
</dbReference>
<dbReference type="AlphaFoldDB" id="A0A518DM28"/>
<dbReference type="GO" id="GO:0009055">
    <property type="term" value="F:electron transfer activity"/>
    <property type="evidence" value="ECO:0007669"/>
    <property type="project" value="InterPro"/>
</dbReference>
<dbReference type="KEGG" id="lcre:Pla8534_06710"/>
<dbReference type="InterPro" id="IPR036909">
    <property type="entry name" value="Cyt_c-like_dom_sf"/>
</dbReference>
<dbReference type="InterPro" id="IPR022655">
    <property type="entry name" value="DUF1553"/>
</dbReference>
<name>A0A518DM28_9BACT</name>
<feature type="domain" description="Cytochrome C Planctomycete-type" evidence="4">
    <location>
        <begin position="50"/>
        <end position="110"/>
    </location>
</feature>
<dbReference type="Pfam" id="PF07587">
    <property type="entry name" value="PSD1"/>
    <property type="match status" value="1"/>
</dbReference>
<organism evidence="5 6">
    <name type="scientific">Lignipirellula cremea</name>
    <dbReference type="NCBI Taxonomy" id="2528010"/>
    <lineage>
        <taxon>Bacteria</taxon>
        <taxon>Pseudomonadati</taxon>
        <taxon>Planctomycetota</taxon>
        <taxon>Planctomycetia</taxon>
        <taxon>Pirellulales</taxon>
        <taxon>Pirellulaceae</taxon>
        <taxon>Lignipirellula</taxon>
    </lineage>
</organism>
<dbReference type="Proteomes" id="UP000317648">
    <property type="component" value="Chromosome"/>
</dbReference>
<evidence type="ECO:0000256" key="1">
    <source>
        <dbReference type="SAM" id="SignalP"/>
    </source>
</evidence>
<protein>
    <submittedName>
        <fullName evidence="5">Planctomycete cytochrome C</fullName>
    </submittedName>
</protein>
<dbReference type="EMBL" id="CP036433">
    <property type="protein sequence ID" value="QDU92898.1"/>
    <property type="molecule type" value="Genomic_DNA"/>
</dbReference>
<dbReference type="RefSeq" id="WP_145049241.1">
    <property type="nucleotide sequence ID" value="NZ_CP036433.1"/>
</dbReference>